<name>A0A1G6UBG0_9GAMM</name>
<dbReference type="PANTHER" id="PTHR30222">
    <property type="entry name" value="SPERMIDINE/PUTRESCINE-BINDING PERIPLASMIC PROTEIN"/>
    <property type="match status" value="1"/>
</dbReference>
<protein>
    <recommendedName>
        <fullName evidence="5">Putrescine-binding periplasmic protein</fullName>
    </recommendedName>
</protein>
<dbReference type="CDD" id="cd13659">
    <property type="entry name" value="PBP2_PotF"/>
    <property type="match status" value="1"/>
</dbReference>
<evidence type="ECO:0000256" key="1">
    <source>
        <dbReference type="ARBA" id="ARBA00004418"/>
    </source>
</evidence>
<evidence type="ECO:0000256" key="4">
    <source>
        <dbReference type="ARBA" id="ARBA00022764"/>
    </source>
</evidence>
<sequence length="384" mass="41227">MRLPAGLLAASIAFALTACGGGQPSADTASSSSSAPAAAPAASKVLHIYNWSDYVAEDTIANFEQRTGIKVVYDVYSENEVLEAKLMAGGSGYDLVFPSLRPFAERHVSAGLYQPIDRARLSNYGNLDPQLLAGMTDADPDNKHLVPYMWGTTGLGINVAKVREVLGEDAALDSWSLLFDPANAEKLAGCGISVLDDEQEAFAAALIWKGRDPNRTDGDEIEAVQQIYAGIRPHIRSFNNSQYINDLATGETCIAMGYSGDVAQAAARAEEAGTGVELQYIIPKEGAVRWVDVMAIPADAPHADSAYAFINYVLEPQVIGDITNYVVYANPNPPSKDFIDPEILADGGVYPSDEVMAKLVDPKRLPDDAQQARVRAWTQIKSGR</sequence>
<dbReference type="GO" id="GO:0015846">
    <property type="term" value="P:polyamine transport"/>
    <property type="evidence" value="ECO:0007669"/>
    <property type="project" value="InterPro"/>
</dbReference>
<feature type="signal peptide" evidence="7">
    <location>
        <begin position="1"/>
        <end position="20"/>
    </location>
</feature>
<dbReference type="PRINTS" id="PR00909">
    <property type="entry name" value="SPERMDNBNDNG"/>
</dbReference>
<comment type="subcellular location">
    <subcellularLocation>
        <location evidence="1 5">Periplasm</location>
    </subcellularLocation>
</comment>
<keyword evidence="3 7" id="KW-0732">Signal</keyword>
<dbReference type="OrthoDB" id="9769319at2"/>
<organism evidence="8 9">
    <name type="scientific">Aquimonas voraii</name>
    <dbReference type="NCBI Taxonomy" id="265719"/>
    <lineage>
        <taxon>Bacteria</taxon>
        <taxon>Pseudomonadati</taxon>
        <taxon>Pseudomonadota</taxon>
        <taxon>Gammaproteobacteria</taxon>
        <taxon>Lysobacterales</taxon>
        <taxon>Lysobacteraceae</taxon>
        <taxon>Aquimonas</taxon>
    </lineage>
</organism>
<dbReference type="Gene3D" id="3.40.190.10">
    <property type="entry name" value="Periplasmic binding protein-like II"/>
    <property type="match status" value="2"/>
</dbReference>
<keyword evidence="2 5" id="KW-0813">Transport</keyword>
<dbReference type="Proteomes" id="UP000199603">
    <property type="component" value="Unassembled WGS sequence"/>
</dbReference>
<dbReference type="SUPFAM" id="SSF53850">
    <property type="entry name" value="Periplasmic binding protein-like II"/>
    <property type="match status" value="1"/>
</dbReference>
<evidence type="ECO:0000313" key="8">
    <source>
        <dbReference type="EMBL" id="SDD38601.1"/>
    </source>
</evidence>
<keyword evidence="4 5" id="KW-0574">Periplasm</keyword>
<proteinExistence type="inferred from homology"/>
<evidence type="ECO:0000256" key="7">
    <source>
        <dbReference type="SAM" id="SignalP"/>
    </source>
</evidence>
<accession>A0A1G6UBG0</accession>
<dbReference type="PANTHER" id="PTHR30222:SF12">
    <property type="entry name" value="NORSPERMIDINE SENSOR"/>
    <property type="match status" value="1"/>
</dbReference>
<dbReference type="InterPro" id="IPR001188">
    <property type="entry name" value="Sperm_putr-bd"/>
</dbReference>
<reference evidence="8 9" key="1">
    <citation type="submission" date="2016-10" db="EMBL/GenBank/DDBJ databases">
        <authorList>
            <person name="de Groot N.N."/>
        </authorList>
    </citation>
    <scope>NUCLEOTIDE SEQUENCE [LARGE SCALE GENOMIC DNA]</scope>
    <source>
        <strain evidence="8 9">DSM 16957</strain>
    </source>
</reference>
<dbReference type="Pfam" id="PF13416">
    <property type="entry name" value="SBP_bac_8"/>
    <property type="match status" value="1"/>
</dbReference>
<dbReference type="PIRSF" id="PIRSF019574">
    <property type="entry name" value="Periplasmic_polyamine_BP"/>
    <property type="match status" value="1"/>
</dbReference>
<dbReference type="RefSeq" id="WP_091240058.1">
    <property type="nucleotide sequence ID" value="NZ_FNAG01000002.1"/>
</dbReference>
<evidence type="ECO:0000256" key="6">
    <source>
        <dbReference type="PIRSR" id="PIRSR019574-1"/>
    </source>
</evidence>
<keyword evidence="9" id="KW-1185">Reference proteome</keyword>
<evidence type="ECO:0000256" key="2">
    <source>
        <dbReference type="ARBA" id="ARBA00022448"/>
    </source>
</evidence>
<dbReference type="EMBL" id="FNAG01000002">
    <property type="protein sequence ID" value="SDD38601.1"/>
    <property type="molecule type" value="Genomic_DNA"/>
</dbReference>
<dbReference type="InterPro" id="IPR006059">
    <property type="entry name" value="SBP"/>
</dbReference>
<dbReference type="PROSITE" id="PS51257">
    <property type="entry name" value="PROKAR_LIPOPROTEIN"/>
    <property type="match status" value="1"/>
</dbReference>
<dbReference type="GO" id="GO:0019808">
    <property type="term" value="F:polyamine binding"/>
    <property type="evidence" value="ECO:0007669"/>
    <property type="project" value="InterPro"/>
</dbReference>
<comment type="function">
    <text evidence="5">Required for the activity of the bacterial periplasmic transport system of putrescine.</text>
</comment>
<dbReference type="GO" id="GO:0042597">
    <property type="term" value="C:periplasmic space"/>
    <property type="evidence" value="ECO:0007669"/>
    <property type="project" value="UniProtKB-SubCell"/>
</dbReference>
<evidence type="ECO:0000313" key="9">
    <source>
        <dbReference type="Proteomes" id="UP000199603"/>
    </source>
</evidence>
<feature type="binding site" evidence="6">
    <location>
        <begin position="197"/>
        <end position="200"/>
    </location>
    <ligand>
        <name>spermidine</name>
        <dbReference type="ChEBI" id="CHEBI:57834"/>
    </ligand>
</feature>
<dbReference type="AlphaFoldDB" id="A0A1G6UBG0"/>
<feature type="chain" id="PRO_5011568661" description="Putrescine-binding periplasmic protein" evidence="7">
    <location>
        <begin position="21"/>
        <end position="384"/>
    </location>
</feature>
<dbReference type="STRING" id="265719.SAMN04488509_102257"/>
<evidence type="ECO:0000256" key="5">
    <source>
        <dbReference type="PIRNR" id="PIRNR019574"/>
    </source>
</evidence>
<comment type="similarity">
    <text evidence="5">Belongs to the bacterial solute-binding protein PotD/PotF family.</text>
</comment>
<evidence type="ECO:0000256" key="3">
    <source>
        <dbReference type="ARBA" id="ARBA00022729"/>
    </source>
</evidence>
<gene>
    <name evidence="8" type="ORF">SAMN04488509_102257</name>
</gene>